<evidence type="ECO:0000256" key="4">
    <source>
        <dbReference type="ARBA" id="ARBA00039854"/>
    </source>
</evidence>
<dbReference type="AlphaFoldDB" id="A0A1W4W6D4"/>
<organism evidence="6 7">
    <name type="scientific">Agrilus planipennis</name>
    <name type="common">Emerald ash borer</name>
    <name type="synonym">Agrilus marcopoli</name>
    <dbReference type="NCBI Taxonomy" id="224129"/>
    <lineage>
        <taxon>Eukaryota</taxon>
        <taxon>Metazoa</taxon>
        <taxon>Ecdysozoa</taxon>
        <taxon>Arthropoda</taxon>
        <taxon>Hexapoda</taxon>
        <taxon>Insecta</taxon>
        <taxon>Pterygota</taxon>
        <taxon>Neoptera</taxon>
        <taxon>Endopterygota</taxon>
        <taxon>Coleoptera</taxon>
        <taxon>Polyphaga</taxon>
        <taxon>Elateriformia</taxon>
        <taxon>Buprestoidea</taxon>
        <taxon>Buprestidae</taxon>
        <taxon>Agrilinae</taxon>
        <taxon>Agrilus</taxon>
    </lineage>
</organism>
<evidence type="ECO:0000313" key="6">
    <source>
        <dbReference type="Proteomes" id="UP000192223"/>
    </source>
</evidence>
<protein>
    <recommendedName>
        <fullName evidence="4">MORN repeat-containing protein 3</fullName>
    </recommendedName>
</protein>
<comment type="subcellular location">
    <subcellularLocation>
        <location evidence="1">Cytoplasmic vesicle</location>
        <location evidence="1">Secretory vesicle</location>
        <location evidence="1">Acrosome</location>
    </subcellularLocation>
</comment>
<dbReference type="GO" id="GO:0001669">
    <property type="term" value="C:acrosomal vesicle"/>
    <property type="evidence" value="ECO:0007669"/>
    <property type="project" value="UniProtKB-SubCell"/>
</dbReference>
<dbReference type="InterPro" id="IPR052472">
    <property type="entry name" value="MORN3"/>
</dbReference>
<dbReference type="Pfam" id="PF02493">
    <property type="entry name" value="MORN"/>
    <property type="match status" value="6"/>
</dbReference>
<dbReference type="PANTHER" id="PTHR46511">
    <property type="entry name" value="MORN REPEAT-CONTAINING PROTEIN 3"/>
    <property type="match status" value="1"/>
</dbReference>
<dbReference type="Proteomes" id="UP000192223">
    <property type="component" value="Unplaced"/>
</dbReference>
<evidence type="ECO:0000256" key="2">
    <source>
        <dbReference type="ARBA" id="ARBA00022737"/>
    </source>
</evidence>
<keyword evidence="2" id="KW-0677">Repeat</keyword>
<dbReference type="InterPro" id="IPR003409">
    <property type="entry name" value="MORN"/>
</dbReference>
<dbReference type="PANTHER" id="PTHR46511:SF1">
    <property type="entry name" value="MORN REPEAT-CONTAINING PROTEIN 3"/>
    <property type="match status" value="1"/>
</dbReference>
<comment type="function">
    <text evidence="5">Assembles a suppression complex (suppresome) by tethering SIRT1 and MDM2 to regulate composite modifications of p53/TP53. Confers both deacetylation-mediated functional inactivation, by SIRT1, and ubiquitination-dependent degradation, by MDM2, of p53/TP53, promoting a proliferative and cell survival behaviors. May play a role in the regulation of spermatogenesis.</text>
</comment>
<proteinExistence type="predicted"/>
<dbReference type="KEGG" id="apln:108733123"/>
<dbReference type="SMART" id="SM00698">
    <property type="entry name" value="MORN"/>
    <property type="match status" value="6"/>
</dbReference>
<accession>A0A1W4W6D4</accession>
<keyword evidence="3" id="KW-0968">Cytoplasmic vesicle</keyword>
<evidence type="ECO:0000256" key="3">
    <source>
        <dbReference type="ARBA" id="ARBA00023329"/>
    </source>
</evidence>
<dbReference type="InParanoid" id="A0A1W4W6D4"/>
<evidence type="ECO:0000256" key="1">
    <source>
        <dbReference type="ARBA" id="ARBA00004218"/>
    </source>
</evidence>
<dbReference type="STRING" id="224129.A0A1W4W6D4"/>
<evidence type="ECO:0000256" key="5">
    <source>
        <dbReference type="ARBA" id="ARBA00045851"/>
    </source>
</evidence>
<dbReference type="GeneID" id="108733123"/>
<sequence length="267" mass="30950">MPFKKTELLKSRSKELEKLSEKNGLRHSIYSIGKDKYKGEWKNNLKDGKGVYLSRTKQLYEGDWAENYRHGFGILAVPLEKIFILKYRGDWRRGLYGGFGEEHYPDGSYYIGYFKNSKKHGEGEMWYADASYYYGDWRRGGRHGFGMFIEPPIEPRGKSYGNRYEGQWANDLKHGKGRYFHLDSGQMQEGVWREDICIFSVMIDIYFRQSAVIPSPYPIPPHQLQDIDGVCNKREAEALENADEPCSISSFTHSSKSTVMRKETAAS</sequence>
<gene>
    <name evidence="7" type="primary">LOC108733123</name>
</gene>
<keyword evidence="6" id="KW-1185">Reference proteome</keyword>
<dbReference type="Gene3D" id="2.20.110.10">
    <property type="entry name" value="Histone H3 K4-specific methyltransferase SET7/9 N-terminal domain"/>
    <property type="match status" value="3"/>
</dbReference>
<reference evidence="7" key="1">
    <citation type="submission" date="2025-08" db="UniProtKB">
        <authorList>
            <consortium name="RefSeq"/>
        </authorList>
    </citation>
    <scope>IDENTIFICATION</scope>
    <source>
        <tissue evidence="7">Entire body</tissue>
    </source>
</reference>
<dbReference type="SUPFAM" id="SSF82185">
    <property type="entry name" value="Histone H3 K4-specific methyltransferase SET7/9 N-terminal domain"/>
    <property type="match status" value="2"/>
</dbReference>
<evidence type="ECO:0000313" key="7">
    <source>
        <dbReference type="RefSeq" id="XP_018319676.1"/>
    </source>
</evidence>
<dbReference type="RefSeq" id="XP_018319676.1">
    <property type="nucleotide sequence ID" value="XM_018464174.2"/>
</dbReference>
<name>A0A1W4W6D4_AGRPL</name>
<dbReference type="OrthoDB" id="270720at2759"/>